<evidence type="ECO:0000313" key="3">
    <source>
        <dbReference type="EnsemblFungi" id="MAPG_06945T0"/>
    </source>
</evidence>
<evidence type="ECO:0000256" key="1">
    <source>
        <dbReference type="SAM" id="SignalP"/>
    </source>
</evidence>
<reference evidence="3" key="4">
    <citation type="journal article" date="2015" name="G3 (Bethesda)">
        <title>Genome sequences of three phytopathogenic species of the Magnaporthaceae family of fungi.</title>
        <authorList>
            <person name="Okagaki L.H."/>
            <person name="Nunes C.C."/>
            <person name="Sailsbery J."/>
            <person name="Clay B."/>
            <person name="Brown D."/>
            <person name="John T."/>
            <person name="Oh Y."/>
            <person name="Young N."/>
            <person name="Fitzgerald M."/>
            <person name="Haas B.J."/>
            <person name="Zeng Q."/>
            <person name="Young S."/>
            <person name="Adiconis X."/>
            <person name="Fan L."/>
            <person name="Levin J.Z."/>
            <person name="Mitchell T.K."/>
            <person name="Okubara P.A."/>
            <person name="Farman M.L."/>
            <person name="Kohn L.M."/>
            <person name="Birren B."/>
            <person name="Ma L.-J."/>
            <person name="Dean R.A."/>
        </authorList>
    </citation>
    <scope>NUCLEOTIDE SEQUENCE</scope>
    <source>
        <strain evidence="3">ATCC 64411 / 73-15</strain>
    </source>
</reference>
<keyword evidence="4" id="KW-1185">Reference proteome</keyword>
<dbReference type="EMBL" id="GL876971">
    <property type="protein sequence ID" value="KLU87955.1"/>
    <property type="molecule type" value="Genomic_DNA"/>
</dbReference>
<accession>A0A0C4E3E6</accession>
<dbReference type="OrthoDB" id="3545468at2759"/>
<dbReference type="Proteomes" id="UP000011715">
    <property type="component" value="Unassembled WGS sequence"/>
</dbReference>
<proteinExistence type="predicted"/>
<sequence length="196" mass="20836">MRTFSTLCAVALAATAAHALPDVKPVQLGAECHNYPEFNAAKGEAGPWPLYASSTDGQVAWGVGSTVFDVIPGAQAKFRIGMAVLPTQGKLILKCTSNGLLAYYPTSWAAVTRGPDDKAFLMVGQEGVTELQAHAHFFANGTQQEGVFLGSGGHTTWAYKRRTDSNGRDGFRIRLLVGSDSLEEGEFKGFARIGAP</sequence>
<dbReference type="OMA" id="YSHYING"/>
<evidence type="ECO:0000313" key="2">
    <source>
        <dbReference type="EMBL" id="KLU87955.1"/>
    </source>
</evidence>
<dbReference type="VEuPathDB" id="FungiDB:MAPG_06945"/>
<gene>
    <name evidence="2" type="ORF">MAPG_06945</name>
</gene>
<dbReference type="EnsemblFungi" id="MAPG_06945T0">
    <property type="protein sequence ID" value="MAPG_06945T0"/>
    <property type="gene ID" value="MAPG_06945"/>
</dbReference>
<dbReference type="eggNOG" id="ENOG502SVG6">
    <property type="taxonomic scope" value="Eukaryota"/>
</dbReference>
<organism evidence="3 4">
    <name type="scientific">Magnaporthiopsis poae (strain ATCC 64411 / 73-15)</name>
    <name type="common">Kentucky bluegrass fungus</name>
    <name type="synonym">Magnaporthe poae</name>
    <dbReference type="NCBI Taxonomy" id="644358"/>
    <lineage>
        <taxon>Eukaryota</taxon>
        <taxon>Fungi</taxon>
        <taxon>Dikarya</taxon>
        <taxon>Ascomycota</taxon>
        <taxon>Pezizomycotina</taxon>
        <taxon>Sordariomycetes</taxon>
        <taxon>Sordariomycetidae</taxon>
        <taxon>Magnaporthales</taxon>
        <taxon>Magnaporthaceae</taxon>
        <taxon>Magnaporthiopsis</taxon>
    </lineage>
</organism>
<protein>
    <submittedName>
        <fullName evidence="2 3">Uncharacterized protein</fullName>
    </submittedName>
</protein>
<dbReference type="EMBL" id="ADBL01001667">
    <property type="status" value="NOT_ANNOTATED_CDS"/>
    <property type="molecule type" value="Genomic_DNA"/>
</dbReference>
<reference evidence="2" key="3">
    <citation type="submission" date="2011-03" db="EMBL/GenBank/DDBJ databases">
        <title>Annotation of Magnaporthe poae ATCC 64411.</title>
        <authorList>
            <person name="Ma L.-J."/>
            <person name="Dead R."/>
            <person name="Young S.K."/>
            <person name="Zeng Q."/>
            <person name="Gargeya S."/>
            <person name="Fitzgerald M."/>
            <person name="Haas B."/>
            <person name="Abouelleil A."/>
            <person name="Alvarado L."/>
            <person name="Arachchi H.M."/>
            <person name="Berlin A."/>
            <person name="Brown A."/>
            <person name="Chapman S.B."/>
            <person name="Chen Z."/>
            <person name="Dunbar C."/>
            <person name="Freedman E."/>
            <person name="Gearin G."/>
            <person name="Gellesch M."/>
            <person name="Goldberg J."/>
            <person name="Griggs A."/>
            <person name="Gujja S."/>
            <person name="Heiman D."/>
            <person name="Howarth C."/>
            <person name="Larson L."/>
            <person name="Lui A."/>
            <person name="MacDonald P.J.P."/>
            <person name="Mehta T."/>
            <person name="Montmayeur A."/>
            <person name="Murphy C."/>
            <person name="Neiman D."/>
            <person name="Pearson M."/>
            <person name="Priest M."/>
            <person name="Roberts A."/>
            <person name="Saif S."/>
            <person name="Shea T."/>
            <person name="Shenoy N."/>
            <person name="Sisk P."/>
            <person name="Stolte C."/>
            <person name="Sykes S."/>
            <person name="Yandava C."/>
            <person name="Wortman J."/>
            <person name="Nusbaum C."/>
            <person name="Birren B."/>
        </authorList>
    </citation>
    <scope>NUCLEOTIDE SEQUENCE</scope>
    <source>
        <strain evidence="2">ATCC 64411</strain>
    </source>
</reference>
<dbReference type="AlphaFoldDB" id="A0A0C4E3E6"/>
<reference evidence="3" key="5">
    <citation type="submission" date="2015-06" db="UniProtKB">
        <authorList>
            <consortium name="EnsemblFungi"/>
        </authorList>
    </citation>
    <scope>IDENTIFICATION</scope>
    <source>
        <strain evidence="3">ATCC 64411</strain>
    </source>
</reference>
<evidence type="ECO:0000313" key="4">
    <source>
        <dbReference type="Proteomes" id="UP000011715"/>
    </source>
</evidence>
<feature type="chain" id="PRO_5009385659" evidence="1">
    <location>
        <begin position="20"/>
        <end position="196"/>
    </location>
</feature>
<name>A0A0C4E3E6_MAGP6</name>
<reference evidence="2" key="1">
    <citation type="submission" date="2010-05" db="EMBL/GenBank/DDBJ databases">
        <title>The Genome Sequence of Magnaporthe poae strain ATCC 64411.</title>
        <authorList>
            <consortium name="The Broad Institute Genome Sequencing Platform"/>
            <consortium name="Broad Institute Genome Sequencing Center for Infectious Disease"/>
            <person name="Ma L.-J."/>
            <person name="Dead R."/>
            <person name="Young S."/>
            <person name="Zeng Q."/>
            <person name="Koehrsen M."/>
            <person name="Alvarado L."/>
            <person name="Berlin A."/>
            <person name="Chapman S.B."/>
            <person name="Chen Z."/>
            <person name="Freedman E."/>
            <person name="Gellesch M."/>
            <person name="Goldberg J."/>
            <person name="Griggs A."/>
            <person name="Gujja S."/>
            <person name="Heilman E.R."/>
            <person name="Heiman D."/>
            <person name="Hepburn T."/>
            <person name="Howarth C."/>
            <person name="Jen D."/>
            <person name="Larson L."/>
            <person name="Mehta T."/>
            <person name="Neiman D."/>
            <person name="Pearson M."/>
            <person name="Roberts A."/>
            <person name="Saif S."/>
            <person name="Shea T."/>
            <person name="Shenoy N."/>
            <person name="Sisk P."/>
            <person name="Stolte C."/>
            <person name="Sykes S."/>
            <person name="Walk T."/>
            <person name="White J."/>
            <person name="Yandava C."/>
            <person name="Haas B."/>
            <person name="Nusbaum C."/>
            <person name="Birren B."/>
        </authorList>
    </citation>
    <scope>NUCLEOTIDE SEQUENCE</scope>
    <source>
        <strain evidence="2">ATCC 64411</strain>
    </source>
</reference>
<feature type="signal peptide" evidence="1">
    <location>
        <begin position="1"/>
        <end position="19"/>
    </location>
</feature>
<keyword evidence="1" id="KW-0732">Signal</keyword>
<reference evidence="4" key="2">
    <citation type="submission" date="2010-05" db="EMBL/GenBank/DDBJ databases">
        <title>The genome sequence of Magnaporthe poae strain ATCC 64411.</title>
        <authorList>
            <person name="Ma L.-J."/>
            <person name="Dead R."/>
            <person name="Young S."/>
            <person name="Zeng Q."/>
            <person name="Koehrsen M."/>
            <person name="Alvarado L."/>
            <person name="Berlin A."/>
            <person name="Chapman S.B."/>
            <person name="Chen Z."/>
            <person name="Freedman E."/>
            <person name="Gellesch M."/>
            <person name="Goldberg J."/>
            <person name="Griggs A."/>
            <person name="Gujja S."/>
            <person name="Heilman E.R."/>
            <person name="Heiman D."/>
            <person name="Hepburn T."/>
            <person name="Howarth C."/>
            <person name="Jen D."/>
            <person name="Larson L."/>
            <person name="Mehta T."/>
            <person name="Neiman D."/>
            <person name="Pearson M."/>
            <person name="Roberts A."/>
            <person name="Saif S."/>
            <person name="Shea T."/>
            <person name="Shenoy N."/>
            <person name="Sisk P."/>
            <person name="Stolte C."/>
            <person name="Sykes S."/>
            <person name="Walk T."/>
            <person name="White J."/>
            <person name="Yandava C."/>
            <person name="Haas B."/>
            <person name="Nusbaum C."/>
            <person name="Birren B."/>
        </authorList>
    </citation>
    <scope>NUCLEOTIDE SEQUENCE [LARGE SCALE GENOMIC DNA]</scope>
    <source>
        <strain evidence="4">ATCC 64411 / 73-15</strain>
    </source>
</reference>